<reference evidence="3" key="1">
    <citation type="submission" date="2022-11" db="UniProtKB">
        <authorList>
            <consortium name="WormBaseParasite"/>
        </authorList>
    </citation>
    <scope>IDENTIFICATION</scope>
</reference>
<accession>A0A915JUW9</accession>
<evidence type="ECO:0000313" key="3">
    <source>
        <dbReference type="WBParaSite" id="nRc.2.0.1.t30165-RA"/>
    </source>
</evidence>
<protein>
    <submittedName>
        <fullName evidence="3">Uncharacterized protein</fullName>
    </submittedName>
</protein>
<feature type="compositionally biased region" description="Polar residues" evidence="1">
    <location>
        <begin position="15"/>
        <end position="24"/>
    </location>
</feature>
<evidence type="ECO:0000256" key="1">
    <source>
        <dbReference type="SAM" id="MobiDB-lite"/>
    </source>
</evidence>
<evidence type="ECO:0000313" key="2">
    <source>
        <dbReference type="Proteomes" id="UP000887565"/>
    </source>
</evidence>
<organism evidence="2 3">
    <name type="scientific">Romanomermis culicivorax</name>
    <name type="common">Nematode worm</name>
    <dbReference type="NCBI Taxonomy" id="13658"/>
    <lineage>
        <taxon>Eukaryota</taxon>
        <taxon>Metazoa</taxon>
        <taxon>Ecdysozoa</taxon>
        <taxon>Nematoda</taxon>
        <taxon>Enoplea</taxon>
        <taxon>Dorylaimia</taxon>
        <taxon>Mermithida</taxon>
        <taxon>Mermithoidea</taxon>
        <taxon>Mermithidae</taxon>
        <taxon>Romanomermis</taxon>
    </lineage>
</organism>
<keyword evidence="2" id="KW-1185">Reference proteome</keyword>
<dbReference type="WBParaSite" id="nRc.2.0.1.t30165-RA">
    <property type="protein sequence ID" value="nRc.2.0.1.t30165-RA"/>
    <property type="gene ID" value="nRc.2.0.1.g30165"/>
</dbReference>
<name>A0A915JUW9_ROMCU</name>
<feature type="region of interest" description="Disordered" evidence="1">
    <location>
        <begin position="1"/>
        <end position="24"/>
    </location>
</feature>
<sequence length="24" mass="2720">MLYHTPMPLSGKNFAANQTRAKKD</sequence>
<proteinExistence type="predicted"/>
<dbReference type="AlphaFoldDB" id="A0A915JUW9"/>
<dbReference type="Proteomes" id="UP000887565">
    <property type="component" value="Unplaced"/>
</dbReference>